<protein>
    <recommendedName>
        <fullName evidence="2">DUF4395 domain-containing protein</fullName>
    </recommendedName>
</protein>
<keyword evidence="1" id="KW-0472">Membrane</keyword>
<evidence type="ECO:0000313" key="3">
    <source>
        <dbReference type="EMBL" id="MBB5075275.1"/>
    </source>
</evidence>
<proteinExistence type="predicted"/>
<feature type="transmembrane region" description="Helical" evidence="1">
    <location>
        <begin position="97"/>
        <end position="124"/>
    </location>
</feature>
<feature type="transmembrane region" description="Helical" evidence="1">
    <location>
        <begin position="31"/>
        <end position="51"/>
    </location>
</feature>
<dbReference type="Pfam" id="PF14340">
    <property type="entry name" value="DUF4395"/>
    <property type="match status" value="1"/>
</dbReference>
<organism evidence="3 4">
    <name type="scientific">Nonomuraea endophytica</name>
    <dbReference type="NCBI Taxonomy" id="714136"/>
    <lineage>
        <taxon>Bacteria</taxon>
        <taxon>Bacillati</taxon>
        <taxon>Actinomycetota</taxon>
        <taxon>Actinomycetes</taxon>
        <taxon>Streptosporangiales</taxon>
        <taxon>Streptosporangiaceae</taxon>
        <taxon>Nonomuraea</taxon>
    </lineage>
</organism>
<gene>
    <name evidence="3" type="ORF">HNR40_000721</name>
</gene>
<dbReference type="PIRSF" id="PIRSF030042">
    <property type="entry name" value="UCP030042"/>
    <property type="match status" value="1"/>
</dbReference>
<dbReference type="Proteomes" id="UP000568380">
    <property type="component" value="Unassembled WGS sequence"/>
</dbReference>
<sequence length="137" mass="14479">MRADPRALRFGAAITTMVLVLVLVTESPWLLAAQAVVFALGTAGRSPYTMLFKTLVKSAPKETEDARPPRFAQVVGLVFAGAGLIGFFTGITPLALVATAAALLAALLNAAFGFCLGCEMYLLIRRLLPAAKMEVPQ</sequence>
<feature type="domain" description="DUF4395" evidence="2">
    <location>
        <begin position="4"/>
        <end position="126"/>
    </location>
</feature>
<reference evidence="3 4" key="1">
    <citation type="submission" date="2020-08" db="EMBL/GenBank/DDBJ databases">
        <title>Genomic Encyclopedia of Type Strains, Phase IV (KMG-IV): sequencing the most valuable type-strain genomes for metagenomic binning, comparative biology and taxonomic classification.</title>
        <authorList>
            <person name="Goeker M."/>
        </authorList>
    </citation>
    <scope>NUCLEOTIDE SEQUENCE [LARGE SCALE GENOMIC DNA]</scope>
    <source>
        <strain evidence="3 4">DSM 45385</strain>
    </source>
</reference>
<comment type="caution">
    <text evidence="3">The sequence shown here is derived from an EMBL/GenBank/DDBJ whole genome shotgun (WGS) entry which is preliminary data.</text>
</comment>
<dbReference type="InterPro" id="IPR025508">
    <property type="entry name" value="DUF4395"/>
</dbReference>
<accession>A0A7W7ZXU6</accession>
<keyword evidence="1" id="KW-0812">Transmembrane</keyword>
<feature type="transmembrane region" description="Helical" evidence="1">
    <location>
        <begin position="7"/>
        <end position="25"/>
    </location>
</feature>
<dbReference type="AlphaFoldDB" id="A0A7W7ZXU6"/>
<evidence type="ECO:0000256" key="1">
    <source>
        <dbReference type="SAM" id="Phobius"/>
    </source>
</evidence>
<keyword evidence="1" id="KW-1133">Transmembrane helix</keyword>
<dbReference type="EMBL" id="JACHIN010000001">
    <property type="protein sequence ID" value="MBB5075275.1"/>
    <property type="molecule type" value="Genomic_DNA"/>
</dbReference>
<dbReference type="RefSeq" id="WP_184958294.1">
    <property type="nucleotide sequence ID" value="NZ_JACHIN010000001.1"/>
</dbReference>
<name>A0A7W7ZXU6_9ACTN</name>
<dbReference type="InterPro" id="IPR016942">
    <property type="entry name" value="UCP030042"/>
</dbReference>
<feature type="transmembrane region" description="Helical" evidence="1">
    <location>
        <begin position="71"/>
        <end position="91"/>
    </location>
</feature>
<evidence type="ECO:0000259" key="2">
    <source>
        <dbReference type="Pfam" id="PF14340"/>
    </source>
</evidence>
<keyword evidence="4" id="KW-1185">Reference proteome</keyword>
<evidence type="ECO:0000313" key="4">
    <source>
        <dbReference type="Proteomes" id="UP000568380"/>
    </source>
</evidence>